<dbReference type="InterPro" id="IPR011010">
    <property type="entry name" value="DNA_brk_join_enz"/>
</dbReference>
<comment type="similarity">
    <text evidence="1">Belongs to the 'phage' integrase family.</text>
</comment>
<proteinExistence type="inferred from homology"/>
<name>A0ABN7KIW3_9BACT</name>
<feature type="domain" description="Tyr recombinase" evidence="7">
    <location>
        <begin position="165"/>
        <end position="337"/>
    </location>
</feature>
<keyword evidence="4" id="KW-0233">DNA recombination</keyword>
<dbReference type="InterPro" id="IPR050090">
    <property type="entry name" value="Tyrosine_recombinase_XerCD"/>
</dbReference>
<dbReference type="Pfam" id="PF00589">
    <property type="entry name" value="Phage_integrase"/>
    <property type="match status" value="1"/>
</dbReference>
<dbReference type="InterPro" id="IPR044068">
    <property type="entry name" value="CB"/>
</dbReference>
<comment type="caution">
    <text evidence="9">The sequence shown here is derived from an EMBL/GenBank/DDBJ whole genome shotgun (WGS) entry which is preliminary data.</text>
</comment>
<feature type="compositionally biased region" description="Low complexity" evidence="6">
    <location>
        <begin position="347"/>
        <end position="359"/>
    </location>
</feature>
<evidence type="ECO:0000256" key="6">
    <source>
        <dbReference type="SAM" id="MobiDB-lite"/>
    </source>
</evidence>
<evidence type="ECO:0000256" key="4">
    <source>
        <dbReference type="ARBA" id="ARBA00023172"/>
    </source>
</evidence>
<evidence type="ECO:0000256" key="5">
    <source>
        <dbReference type="PROSITE-ProRule" id="PRU01248"/>
    </source>
</evidence>
<gene>
    <name evidence="9" type="ORF">NSPZN2_10442</name>
</gene>
<dbReference type="EMBL" id="CAJNBJ010000001">
    <property type="protein sequence ID" value="CAE6695636.1"/>
    <property type="molecule type" value="Genomic_DNA"/>
</dbReference>
<dbReference type="PROSITE" id="PS51898">
    <property type="entry name" value="TYR_RECOMBINASE"/>
    <property type="match status" value="1"/>
</dbReference>
<dbReference type="Gene3D" id="1.10.443.10">
    <property type="entry name" value="Intergrase catalytic core"/>
    <property type="match status" value="1"/>
</dbReference>
<dbReference type="Proteomes" id="UP000675880">
    <property type="component" value="Unassembled WGS sequence"/>
</dbReference>
<dbReference type="InterPro" id="IPR010998">
    <property type="entry name" value="Integrase_recombinase_N"/>
</dbReference>
<evidence type="ECO:0000256" key="1">
    <source>
        <dbReference type="ARBA" id="ARBA00008857"/>
    </source>
</evidence>
<protein>
    <submittedName>
        <fullName evidence="9">Integrase</fullName>
    </submittedName>
</protein>
<dbReference type="InterPro" id="IPR013762">
    <property type="entry name" value="Integrase-like_cat_sf"/>
</dbReference>
<dbReference type="InterPro" id="IPR002104">
    <property type="entry name" value="Integrase_catalytic"/>
</dbReference>
<evidence type="ECO:0000313" key="9">
    <source>
        <dbReference type="EMBL" id="CAE6695636.1"/>
    </source>
</evidence>
<keyword evidence="2" id="KW-0229">DNA integration</keyword>
<dbReference type="Gene3D" id="1.10.150.130">
    <property type="match status" value="1"/>
</dbReference>
<dbReference type="PANTHER" id="PTHR30349">
    <property type="entry name" value="PHAGE INTEGRASE-RELATED"/>
    <property type="match status" value="1"/>
</dbReference>
<sequence>MARPNGKDRGIVFKQGGWWVRLYVNGREKWFRADSKSQAKTLYGRLRSEARENRYFPEKYAVSKELTLRAWIARYLEGVTSPGLRNVHRYGKFWSKLLGRKLLTEITADDLRHIQAKMKHKGTRTARTINRYFGALRRILNLAIADGLLSANPIKGVKFFSEPAGRLRFLSDKEISSLRDTLPPEHWLIVAFALETGLRLTEQFHSRWDCLNSEQGILTIPLSKSGKTRHVILTDAALEIVKGLTSWMHSPFLFPSPLTSAQPMQGRNFVVKIYEPALKRAKIEGVTWHTLRHTFASRAVMAGVDIRTVQELMGHSTITMTMRYAHLSPAHLRTAVNRASLGAIAAKSASGTGSKTGSSDNQQVEQGPARITEPSEIFTGMVGGAGRVRTAASQFCRLLP</sequence>
<evidence type="ECO:0000259" key="7">
    <source>
        <dbReference type="PROSITE" id="PS51898"/>
    </source>
</evidence>
<reference evidence="9 10" key="1">
    <citation type="submission" date="2021-02" db="EMBL/GenBank/DDBJ databases">
        <authorList>
            <person name="Han P."/>
        </authorList>
    </citation>
    <scope>NUCLEOTIDE SEQUENCE [LARGE SCALE GENOMIC DNA]</scope>
    <source>
        <strain evidence="9">Candidatus Nitrospira sp. ZN2</strain>
    </source>
</reference>
<keyword evidence="10" id="KW-1185">Reference proteome</keyword>
<dbReference type="CDD" id="cd00796">
    <property type="entry name" value="INT_Rci_Hp1_C"/>
    <property type="match status" value="1"/>
</dbReference>
<accession>A0ABN7KIW3</accession>
<evidence type="ECO:0000259" key="8">
    <source>
        <dbReference type="PROSITE" id="PS51900"/>
    </source>
</evidence>
<dbReference type="SUPFAM" id="SSF56349">
    <property type="entry name" value="DNA breaking-rejoining enzymes"/>
    <property type="match status" value="1"/>
</dbReference>
<evidence type="ECO:0000256" key="2">
    <source>
        <dbReference type="ARBA" id="ARBA00022908"/>
    </source>
</evidence>
<organism evidence="9 10">
    <name type="scientific">Nitrospira defluvii</name>
    <dbReference type="NCBI Taxonomy" id="330214"/>
    <lineage>
        <taxon>Bacteria</taxon>
        <taxon>Pseudomonadati</taxon>
        <taxon>Nitrospirota</taxon>
        <taxon>Nitrospiria</taxon>
        <taxon>Nitrospirales</taxon>
        <taxon>Nitrospiraceae</taxon>
        <taxon>Nitrospira</taxon>
    </lineage>
</organism>
<evidence type="ECO:0000313" key="10">
    <source>
        <dbReference type="Proteomes" id="UP000675880"/>
    </source>
</evidence>
<evidence type="ECO:0000256" key="3">
    <source>
        <dbReference type="ARBA" id="ARBA00023125"/>
    </source>
</evidence>
<dbReference type="PANTHER" id="PTHR30349:SF64">
    <property type="entry name" value="PROPHAGE INTEGRASE INTD-RELATED"/>
    <property type="match status" value="1"/>
</dbReference>
<dbReference type="PROSITE" id="PS51900">
    <property type="entry name" value="CB"/>
    <property type="match status" value="1"/>
</dbReference>
<feature type="domain" description="Core-binding (CB)" evidence="8">
    <location>
        <begin position="66"/>
        <end position="144"/>
    </location>
</feature>
<keyword evidence="3 5" id="KW-0238">DNA-binding</keyword>
<feature type="region of interest" description="Disordered" evidence="6">
    <location>
        <begin position="347"/>
        <end position="373"/>
    </location>
</feature>